<proteinExistence type="predicted"/>
<reference evidence="3 4" key="1">
    <citation type="submission" date="2023-07" db="EMBL/GenBank/DDBJ databases">
        <authorList>
            <person name="Kim M.K."/>
        </authorList>
    </citation>
    <scope>NUCLEOTIDE SEQUENCE [LARGE SCALE GENOMIC DNA]</scope>
    <source>
        <strain evidence="3 4">KR1UV-12</strain>
    </source>
</reference>
<comment type="caution">
    <text evidence="3">The sequence shown here is derived from an EMBL/GenBank/DDBJ whole genome shotgun (WGS) entry which is preliminary data.</text>
</comment>
<name>A0ABT9EHG2_9SPHN</name>
<dbReference type="Proteomes" id="UP001230685">
    <property type="component" value="Unassembled WGS sequence"/>
</dbReference>
<keyword evidence="4" id="KW-1185">Reference proteome</keyword>
<accession>A0ABT9EHG2</accession>
<gene>
    <name evidence="3" type="ORF">Q5H91_02470</name>
</gene>
<sequence>MSDSAKLDLAAAELEAAAARQRLSDTVNNLQARLDPKLLAEDARQVGLTAARASVNGARRNPGVVAGALAAAGLLLARHRIAGLFRGRKSPPPPPSKERHDDRSKG</sequence>
<evidence type="ECO:0000256" key="1">
    <source>
        <dbReference type="SAM" id="Coils"/>
    </source>
</evidence>
<feature type="compositionally biased region" description="Basic and acidic residues" evidence="2">
    <location>
        <begin position="96"/>
        <end position="106"/>
    </location>
</feature>
<organism evidence="3 4">
    <name type="scientific">Sphingomonas aurea</name>
    <dbReference type="NCBI Taxonomy" id="3063994"/>
    <lineage>
        <taxon>Bacteria</taxon>
        <taxon>Pseudomonadati</taxon>
        <taxon>Pseudomonadota</taxon>
        <taxon>Alphaproteobacteria</taxon>
        <taxon>Sphingomonadales</taxon>
        <taxon>Sphingomonadaceae</taxon>
        <taxon>Sphingomonas</taxon>
    </lineage>
</organism>
<evidence type="ECO:0000313" key="4">
    <source>
        <dbReference type="Proteomes" id="UP001230685"/>
    </source>
</evidence>
<keyword evidence="1" id="KW-0175">Coiled coil</keyword>
<evidence type="ECO:0000313" key="3">
    <source>
        <dbReference type="EMBL" id="MDP1026063.1"/>
    </source>
</evidence>
<evidence type="ECO:0000256" key="2">
    <source>
        <dbReference type="SAM" id="MobiDB-lite"/>
    </source>
</evidence>
<dbReference type="RefSeq" id="WP_305171632.1">
    <property type="nucleotide sequence ID" value="NZ_JAUUDS010000001.1"/>
</dbReference>
<dbReference type="EMBL" id="JAUUDS010000001">
    <property type="protein sequence ID" value="MDP1026063.1"/>
    <property type="molecule type" value="Genomic_DNA"/>
</dbReference>
<feature type="region of interest" description="Disordered" evidence="2">
    <location>
        <begin position="84"/>
        <end position="106"/>
    </location>
</feature>
<feature type="coiled-coil region" evidence="1">
    <location>
        <begin position="2"/>
        <end position="29"/>
    </location>
</feature>
<protein>
    <submittedName>
        <fullName evidence="3">DUF3618 domain-containing protein</fullName>
    </submittedName>
</protein>